<dbReference type="Proteomes" id="UP001230188">
    <property type="component" value="Unassembled WGS sequence"/>
</dbReference>
<proteinExistence type="inferred from homology"/>
<evidence type="ECO:0000256" key="1">
    <source>
        <dbReference type="ARBA" id="ARBA00006545"/>
    </source>
</evidence>
<dbReference type="GO" id="GO:0006623">
    <property type="term" value="P:protein targeting to vacuole"/>
    <property type="evidence" value="ECO:0007669"/>
    <property type="project" value="TreeGrafter"/>
</dbReference>
<dbReference type="AlphaFoldDB" id="A0AAD7XKM8"/>
<dbReference type="Gene3D" id="2.30.42.10">
    <property type="match status" value="1"/>
</dbReference>
<evidence type="ECO:0000256" key="2">
    <source>
        <dbReference type="SAM" id="MobiDB-lite"/>
    </source>
</evidence>
<dbReference type="SUPFAM" id="SSF50156">
    <property type="entry name" value="PDZ domain-like"/>
    <property type="match status" value="1"/>
</dbReference>
<reference evidence="4" key="1">
    <citation type="submission" date="2023-01" db="EMBL/GenBank/DDBJ databases">
        <title>Metagenome sequencing of chrysophaentin producing Chrysophaeum taylorii.</title>
        <authorList>
            <person name="Davison J."/>
            <person name="Bewley C."/>
        </authorList>
    </citation>
    <scope>NUCLEOTIDE SEQUENCE</scope>
    <source>
        <strain evidence="4">NIES-1699</strain>
    </source>
</reference>
<dbReference type="PANTHER" id="PTHR16166">
    <property type="entry name" value="VACUOLAR PROTEIN SORTING-ASSOCIATED PROTEIN VPS13"/>
    <property type="match status" value="1"/>
</dbReference>
<sequence length="718" mass="76615">SYAVVFKAPKLGLTLGSRRGEDVYIERIASGPNGAAARAAGIVPGDILLAVAGKPVAKGERCLDVAGRIAKARRPLTLELRRASTVQTGGADDDHASDSPQTVIDDKSYDNDQTSLNFVVAAGFTLVVADHDEDKDGSLRLSARRLEVTFFPGKGTTETAVSLLQFDIRRAGEWEPALEPCLVRVSSRSKRVEVTINGDDSVDGEMGDGDCLSLRVNVSLPLLRATLAAIDLASSGIAAAAGASEDVPVVRHSHVVRDNFFGDGDSRSQSVAEVAALKHDNLPLQSNNAMAVMLRVDALRLSIVEGGSEDVPQCEALVLTIKDAIAEYSVKREQHRCNLYIEDAQLDSHSTRHGGAPFFPVVMRARPKRRKLTDVIVASASWEHIAHDDHERIVVDDLRADLGKVDIYIDETAAPVEQSKITLPPLRVREPTSFADINELMRFARAHYSRGAARNALEIVGSLRAIGNPLGLARGVLQGVEDALREPVQGLIEGIDEDRPEAFALGLRRGASSLVRHTVGGTADSLAAITGNFSLVASHLAFDGDYRRRQVRKDERRSQGAPYGAPRSKDTAIIEGLANGFDSAVGGVVDGVTGLVQAPIRGAERGGAAGAIRGVGQGVLGLVVKPVVGVADAATDVLRASLQGRRPTMPSKIALSAMTLRALTRRRRAFDPCEPFTVARAHYGLILSATPAPLPPSALPVTTRLESNLRESTRFESL</sequence>
<gene>
    <name evidence="4" type="ORF">CTAYLR_006671</name>
</gene>
<keyword evidence="5" id="KW-1185">Reference proteome</keyword>
<feature type="region of interest" description="Disordered" evidence="2">
    <location>
        <begin position="84"/>
        <end position="107"/>
    </location>
</feature>
<dbReference type="SMART" id="SM00228">
    <property type="entry name" value="PDZ"/>
    <property type="match status" value="1"/>
</dbReference>
<organism evidence="4 5">
    <name type="scientific">Chrysophaeum taylorii</name>
    <dbReference type="NCBI Taxonomy" id="2483200"/>
    <lineage>
        <taxon>Eukaryota</taxon>
        <taxon>Sar</taxon>
        <taxon>Stramenopiles</taxon>
        <taxon>Ochrophyta</taxon>
        <taxon>Pelagophyceae</taxon>
        <taxon>Pelagomonadales</taxon>
        <taxon>Pelagomonadaceae</taxon>
        <taxon>Chrysophaeum</taxon>
    </lineage>
</organism>
<dbReference type="InterPro" id="IPR026847">
    <property type="entry name" value="VPS13"/>
</dbReference>
<feature type="non-terminal residue" evidence="4">
    <location>
        <position position="1"/>
    </location>
</feature>
<accession>A0AAD7XKM8</accession>
<comment type="similarity">
    <text evidence="1">Belongs to the VPS13 family.</text>
</comment>
<dbReference type="PANTHER" id="PTHR16166:SF93">
    <property type="entry name" value="INTERMEMBRANE LIPID TRANSFER PROTEIN VPS13"/>
    <property type="match status" value="1"/>
</dbReference>
<name>A0AAD7XKM8_9STRA</name>
<dbReference type="CDD" id="cd00136">
    <property type="entry name" value="PDZ_canonical"/>
    <property type="match status" value="1"/>
</dbReference>
<comment type="caution">
    <text evidence="4">The sequence shown here is derived from an EMBL/GenBank/DDBJ whole genome shotgun (WGS) entry which is preliminary data.</text>
</comment>
<evidence type="ECO:0000313" key="5">
    <source>
        <dbReference type="Proteomes" id="UP001230188"/>
    </source>
</evidence>
<dbReference type="GO" id="GO:0045053">
    <property type="term" value="P:protein retention in Golgi apparatus"/>
    <property type="evidence" value="ECO:0007669"/>
    <property type="project" value="TreeGrafter"/>
</dbReference>
<evidence type="ECO:0000313" key="4">
    <source>
        <dbReference type="EMBL" id="KAJ8603073.1"/>
    </source>
</evidence>
<evidence type="ECO:0000259" key="3">
    <source>
        <dbReference type="PROSITE" id="PS50106"/>
    </source>
</evidence>
<dbReference type="InterPro" id="IPR001478">
    <property type="entry name" value="PDZ"/>
</dbReference>
<dbReference type="EMBL" id="JAQMWT010000361">
    <property type="protein sequence ID" value="KAJ8603073.1"/>
    <property type="molecule type" value="Genomic_DNA"/>
</dbReference>
<protein>
    <recommendedName>
        <fullName evidence="3">PDZ domain-containing protein</fullName>
    </recommendedName>
</protein>
<feature type="domain" description="PDZ" evidence="3">
    <location>
        <begin position="1"/>
        <end position="84"/>
    </location>
</feature>
<dbReference type="InterPro" id="IPR036034">
    <property type="entry name" value="PDZ_sf"/>
</dbReference>
<dbReference type="PROSITE" id="PS50106">
    <property type="entry name" value="PDZ"/>
    <property type="match status" value="1"/>
</dbReference>